<dbReference type="AlphaFoldDB" id="J9USW8"/>
<dbReference type="HOGENOM" id="CLU_1831301_0_0_12"/>
<organism evidence="3 4">
    <name type="scientific">Brachyspira pilosicoli B2904</name>
    <dbReference type="NCBI Taxonomy" id="1133568"/>
    <lineage>
        <taxon>Bacteria</taxon>
        <taxon>Pseudomonadati</taxon>
        <taxon>Spirochaetota</taxon>
        <taxon>Spirochaetia</taxon>
        <taxon>Brachyspirales</taxon>
        <taxon>Brachyspiraceae</taxon>
        <taxon>Brachyspira</taxon>
    </lineage>
</organism>
<feature type="transmembrane region" description="Helical" evidence="2">
    <location>
        <begin position="109"/>
        <end position="130"/>
    </location>
</feature>
<name>J9USW8_BRAPL</name>
<proteinExistence type="predicted"/>
<protein>
    <submittedName>
        <fullName evidence="3">Uncharacterized protein</fullName>
    </submittedName>
</protein>
<evidence type="ECO:0000256" key="2">
    <source>
        <dbReference type="SAM" id="Phobius"/>
    </source>
</evidence>
<accession>J9USW8</accession>
<keyword evidence="2" id="KW-0812">Transmembrane</keyword>
<evidence type="ECO:0000313" key="3">
    <source>
        <dbReference type="EMBL" id="AFR71940.1"/>
    </source>
</evidence>
<sequence>MKKEENNKDVSKEVSNKNSALETEDIPEEMIESFSRFMSISGNINPLANKITEKNISEITELNNKHDERKFKDKRETKIFIIIIFIISVISILFILDKFKNNTDFLKDIIPPVIGFTLGTIGGGLSGYGIGYKRGRNSDE</sequence>
<feature type="transmembrane region" description="Helical" evidence="2">
    <location>
        <begin position="79"/>
        <end position="97"/>
    </location>
</feature>
<evidence type="ECO:0000313" key="4">
    <source>
        <dbReference type="Proteomes" id="UP000007346"/>
    </source>
</evidence>
<reference evidence="3 4" key="1">
    <citation type="journal article" date="2012" name="BMC Genomics">
        <title>Comparative genomics of Brachyspira pilosicoli strains: genome rearrangements, reductions and correlation of genetic compliment with phenotypic diversity.</title>
        <authorList>
            <person name="Mappley L.J."/>
            <person name="Black M.L."/>
            <person name="Abuoun M."/>
            <person name="Darby A.C."/>
            <person name="Woodward M.J."/>
            <person name="Parkhill J."/>
            <person name="Turner A.K."/>
            <person name="Bellgard M.I."/>
            <person name="La T."/>
            <person name="Phillips N.D."/>
            <person name="La Ragione R.M."/>
            <person name="Hampson D.J."/>
        </authorList>
    </citation>
    <scope>NUCLEOTIDE SEQUENCE [LARGE SCALE GENOMIC DNA]</scope>
    <source>
        <strain evidence="3">B2904</strain>
    </source>
</reference>
<dbReference type="KEGG" id="bpj:B2904_orf2620"/>
<gene>
    <name evidence="3" type="ORF">B2904_orf2620</name>
</gene>
<feature type="compositionally biased region" description="Basic and acidic residues" evidence="1">
    <location>
        <begin position="1"/>
        <end position="15"/>
    </location>
</feature>
<keyword evidence="2" id="KW-1133">Transmembrane helix</keyword>
<evidence type="ECO:0000256" key="1">
    <source>
        <dbReference type="SAM" id="MobiDB-lite"/>
    </source>
</evidence>
<feature type="region of interest" description="Disordered" evidence="1">
    <location>
        <begin position="1"/>
        <end position="26"/>
    </location>
</feature>
<keyword evidence="2" id="KW-0472">Membrane</keyword>
<dbReference type="RefSeq" id="WP_014936894.1">
    <property type="nucleotide sequence ID" value="NC_018607.1"/>
</dbReference>
<dbReference type="PATRIC" id="fig|1133568.3.peg.2617"/>
<dbReference type="Proteomes" id="UP000007346">
    <property type="component" value="Chromosome"/>
</dbReference>
<dbReference type="EMBL" id="CP003490">
    <property type="protein sequence ID" value="AFR71940.1"/>
    <property type="molecule type" value="Genomic_DNA"/>
</dbReference>